<keyword evidence="1" id="KW-1133">Transmembrane helix</keyword>
<keyword evidence="1" id="KW-0812">Transmembrane</keyword>
<evidence type="ECO:0000256" key="1">
    <source>
        <dbReference type="SAM" id="Phobius"/>
    </source>
</evidence>
<proteinExistence type="predicted"/>
<reference evidence="2 3" key="1">
    <citation type="submission" date="2018-12" db="EMBL/GenBank/DDBJ databases">
        <title>Venturia inaequalis Genome Resource.</title>
        <authorList>
            <person name="Lichtner F.J."/>
        </authorList>
    </citation>
    <scope>NUCLEOTIDE SEQUENCE [LARGE SCALE GENOMIC DNA]</scope>
    <source>
        <strain evidence="2 3">120213</strain>
    </source>
</reference>
<dbReference type="PANTHER" id="PTHR37848">
    <property type="entry name" value="EXPRESSED PROTEIN"/>
    <property type="match status" value="1"/>
</dbReference>
<dbReference type="Proteomes" id="UP000447873">
    <property type="component" value="Unassembled WGS sequence"/>
</dbReference>
<dbReference type="PANTHER" id="PTHR37848:SF1">
    <property type="entry name" value="SUN DOMAIN-CONTAINING PROTEIN"/>
    <property type="match status" value="1"/>
</dbReference>
<comment type="caution">
    <text evidence="2">The sequence shown here is derived from an EMBL/GenBank/DDBJ whole genome shotgun (WGS) entry which is preliminary data.</text>
</comment>
<accession>A0A8H3V542</accession>
<evidence type="ECO:0000313" key="3">
    <source>
        <dbReference type="Proteomes" id="UP000447873"/>
    </source>
</evidence>
<name>A0A8H3V542_VENIN</name>
<sequence length="359" mass="41171">MGKPTPPPYRDIDDPTLDDAVSLHTAQGSNHLHDAIENPPAYTDNGDESVPVFTGTETIQPYKVFPEMHAFMDARFDSDPVYAEETVRKWATIPPAQMIRIVGTHRETTKNGKKEETSTVTDFDVQLRMTEYLSINAVGNSRWVCMRTVENSEKTHRGTVLKKMAKVGKGDAEAAENNIKPGLKEWCHLYCASHSRVKTFSLTRQVTGLNTKYLYATLRSLVESTNYRGNIDITFPLENRESIIYSSTWQNRWRLTPWIYMIFYLTLMFVFAWPYLFFATKRWAVVKVDWAFSTTEATEDGSPYERYATISEKKWFAMWAKCIEKAVLQRRHGVLTEEDLARANAPEREFGSGREGVDS</sequence>
<evidence type="ECO:0000313" key="2">
    <source>
        <dbReference type="EMBL" id="KAE9981246.1"/>
    </source>
</evidence>
<protein>
    <submittedName>
        <fullName evidence="2">Uncharacterized protein</fullName>
    </submittedName>
</protein>
<feature type="transmembrane region" description="Helical" evidence="1">
    <location>
        <begin position="258"/>
        <end position="278"/>
    </location>
</feature>
<dbReference type="EMBL" id="WNWS01000092">
    <property type="protein sequence ID" value="KAE9981246.1"/>
    <property type="molecule type" value="Genomic_DNA"/>
</dbReference>
<keyword evidence="1" id="KW-0472">Membrane</keyword>
<organism evidence="2 3">
    <name type="scientific">Venturia inaequalis</name>
    <name type="common">Apple scab fungus</name>
    <dbReference type="NCBI Taxonomy" id="5025"/>
    <lineage>
        <taxon>Eukaryota</taxon>
        <taxon>Fungi</taxon>
        <taxon>Dikarya</taxon>
        <taxon>Ascomycota</taxon>
        <taxon>Pezizomycotina</taxon>
        <taxon>Dothideomycetes</taxon>
        <taxon>Pleosporomycetidae</taxon>
        <taxon>Venturiales</taxon>
        <taxon>Venturiaceae</taxon>
        <taxon>Venturia</taxon>
    </lineage>
</organism>
<gene>
    <name evidence="2" type="ORF">EG328_011796</name>
</gene>
<dbReference type="AlphaFoldDB" id="A0A8H3V542"/>